<keyword evidence="7" id="KW-0833">Ubl conjugation pathway</keyword>
<comment type="pathway">
    <text evidence="2">Protein modification; protein sumoylation.</text>
</comment>
<evidence type="ECO:0000256" key="8">
    <source>
        <dbReference type="ARBA" id="ARBA00022833"/>
    </source>
</evidence>
<dbReference type="SUPFAM" id="SSF57903">
    <property type="entry name" value="FYVE/PHD zinc finger"/>
    <property type="match status" value="1"/>
</dbReference>
<gene>
    <name evidence="14" type="ORF">CBR_g4437</name>
</gene>
<feature type="region of interest" description="Disordered" evidence="11">
    <location>
        <begin position="487"/>
        <end position="551"/>
    </location>
</feature>
<evidence type="ECO:0000256" key="7">
    <source>
        <dbReference type="ARBA" id="ARBA00022786"/>
    </source>
</evidence>
<dbReference type="InterPro" id="IPR001965">
    <property type="entry name" value="Znf_PHD"/>
</dbReference>
<feature type="region of interest" description="Disordered" evidence="11">
    <location>
        <begin position="578"/>
        <end position="652"/>
    </location>
</feature>
<evidence type="ECO:0000256" key="9">
    <source>
        <dbReference type="ARBA" id="ARBA00023242"/>
    </source>
</evidence>
<evidence type="ECO:0000259" key="13">
    <source>
        <dbReference type="PROSITE" id="PS51044"/>
    </source>
</evidence>
<keyword evidence="8" id="KW-0862">Zinc</keyword>
<evidence type="ECO:0000256" key="3">
    <source>
        <dbReference type="ARBA" id="ARBA00005383"/>
    </source>
</evidence>
<dbReference type="Pfam" id="PF02037">
    <property type="entry name" value="SAP"/>
    <property type="match status" value="1"/>
</dbReference>
<keyword evidence="5" id="KW-0479">Metal-binding</keyword>
<evidence type="ECO:0000256" key="1">
    <source>
        <dbReference type="ARBA" id="ARBA00004123"/>
    </source>
</evidence>
<organism evidence="14 15">
    <name type="scientific">Chara braunii</name>
    <name type="common">Braun's stonewort</name>
    <dbReference type="NCBI Taxonomy" id="69332"/>
    <lineage>
        <taxon>Eukaryota</taxon>
        <taxon>Viridiplantae</taxon>
        <taxon>Streptophyta</taxon>
        <taxon>Charophyceae</taxon>
        <taxon>Charales</taxon>
        <taxon>Characeae</taxon>
        <taxon>Chara</taxon>
    </lineage>
</organism>
<dbReference type="AlphaFoldDB" id="A0A388KHX1"/>
<evidence type="ECO:0000256" key="4">
    <source>
        <dbReference type="ARBA" id="ARBA00022679"/>
    </source>
</evidence>
<dbReference type="InterPro" id="IPR031141">
    <property type="entry name" value="SIZ1/2_SP-RING"/>
</dbReference>
<dbReference type="PANTHER" id="PTHR10782:SF102">
    <property type="entry name" value="E3 SUMO-PROTEIN LIGASE SIZ1"/>
    <property type="match status" value="1"/>
</dbReference>
<evidence type="ECO:0008006" key="16">
    <source>
        <dbReference type="Google" id="ProtNLM"/>
    </source>
</evidence>
<dbReference type="InterPro" id="IPR003034">
    <property type="entry name" value="SAP_dom"/>
</dbReference>
<feature type="compositionally biased region" description="Gly residues" evidence="11">
    <location>
        <begin position="731"/>
        <end position="747"/>
    </location>
</feature>
<dbReference type="GO" id="GO:0000785">
    <property type="term" value="C:chromatin"/>
    <property type="evidence" value="ECO:0007669"/>
    <property type="project" value="TreeGrafter"/>
</dbReference>
<reference evidence="14 15" key="1">
    <citation type="journal article" date="2018" name="Cell">
        <title>The Chara Genome: Secondary Complexity and Implications for Plant Terrestrialization.</title>
        <authorList>
            <person name="Nishiyama T."/>
            <person name="Sakayama H."/>
            <person name="Vries J.D."/>
            <person name="Buschmann H."/>
            <person name="Saint-Marcoux D."/>
            <person name="Ullrich K.K."/>
            <person name="Haas F.B."/>
            <person name="Vanderstraeten L."/>
            <person name="Becker D."/>
            <person name="Lang D."/>
            <person name="Vosolsobe S."/>
            <person name="Rombauts S."/>
            <person name="Wilhelmsson P.K.I."/>
            <person name="Janitza P."/>
            <person name="Kern R."/>
            <person name="Heyl A."/>
            <person name="Rumpler F."/>
            <person name="Villalobos L.I.A.C."/>
            <person name="Clay J.M."/>
            <person name="Skokan R."/>
            <person name="Toyoda A."/>
            <person name="Suzuki Y."/>
            <person name="Kagoshima H."/>
            <person name="Schijlen E."/>
            <person name="Tajeshwar N."/>
            <person name="Catarino B."/>
            <person name="Hetherington A.J."/>
            <person name="Saltykova A."/>
            <person name="Bonnot C."/>
            <person name="Breuninger H."/>
            <person name="Symeonidi A."/>
            <person name="Radhakrishnan G.V."/>
            <person name="Van Nieuwerburgh F."/>
            <person name="Deforce D."/>
            <person name="Chang C."/>
            <person name="Karol K.G."/>
            <person name="Hedrich R."/>
            <person name="Ulvskov P."/>
            <person name="Glockner G."/>
            <person name="Delwiche C.F."/>
            <person name="Petrasek J."/>
            <person name="Van de Peer Y."/>
            <person name="Friml J."/>
            <person name="Beilby M."/>
            <person name="Dolan L."/>
            <person name="Kohara Y."/>
            <person name="Sugano S."/>
            <person name="Fujiyama A."/>
            <person name="Delaux P.-M."/>
            <person name="Quint M."/>
            <person name="TheiBen G."/>
            <person name="Hagemann M."/>
            <person name="Harholt J."/>
            <person name="Dunand C."/>
            <person name="Zachgo S."/>
            <person name="Langdale J."/>
            <person name="Maumus F."/>
            <person name="Straeten D.V.D."/>
            <person name="Gould S.B."/>
            <person name="Rensing S.A."/>
        </authorList>
    </citation>
    <scope>NUCLEOTIDE SEQUENCE [LARGE SCALE GENOMIC DNA]</scope>
    <source>
        <strain evidence="14 15">S276</strain>
    </source>
</reference>
<feature type="domain" description="SP-RING-type" evidence="13">
    <location>
        <begin position="344"/>
        <end position="425"/>
    </location>
</feature>
<dbReference type="SMART" id="SM00249">
    <property type="entry name" value="PHD"/>
    <property type="match status" value="1"/>
</dbReference>
<proteinExistence type="inferred from homology"/>
<feature type="compositionally biased region" description="Polar residues" evidence="11">
    <location>
        <begin position="591"/>
        <end position="602"/>
    </location>
</feature>
<dbReference type="PROSITE" id="PS50800">
    <property type="entry name" value="SAP"/>
    <property type="match status" value="1"/>
</dbReference>
<dbReference type="EMBL" id="BFEA01000117">
    <property type="protein sequence ID" value="GBG69607.1"/>
    <property type="molecule type" value="Genomic_DNA"/>
</dbReference>
<feature type="domain" description="SAP" evidence="12">
    <location>
        <begin position="12"/>
        <end position="46"/>
    </location>
</feature>
<dbReference type="Gene3D" id="3.30.40.10">
    <property type="entry name" value="Zinc/RING finger domain, C3HC4 (zinc finger)"/>
    <property type="match status" value="2"/>
</dbReference>
<dbReference type="GO" id="GO:0008270">
    <property type="term" value="F:zinc ion binding"/>
    <property type="evidence" value="ECO:0007669"/>
    <property type="project" value="UniProtKB-KW"/>
</dbReference>
<comment type="similarity">
    <text evidence="3">Belongs to the PIAS family.</text>
</comment>
<dbReference type="SUPFAM" id="SSF68906">
    <property type="entry name" value="SAP domain"/>
    <property type="match status" value="1"/>
</dbReference>
<keyword evidence="9" id="KW-0539">Nucleus</keyword>
<dbReference type="PROSITE" id="PS51044">
    <property type="entry name" value="ZF_SP_RING"/>
    <property type="match status" value="1"/>
</dbReference>
<protein>
    <recommendedName>
        <fullName evidence="16">SP-RING-type domain-containing protein</fullName>
    </recommendedName>
</protein>
<keyword evidence="6 10" id="KW-0863">Zinc-finger</keyword>
<dbReference type="STRING" id="69332.A0A388KHX1"/>
<evidence type="ECO:0000256" key="10">
    <source>
        <dbReference type="PROSITE-ProRule" id="PRU00452"/>
    </source>
</evidence>
<evidence type="ECO:0000313" key="15">
    <source>
        <dbReference type="Proteomes" id="UP000265515"/>
    </source>
</evidence>
<feature type="compositionally biased region" description="Polar residues" evidence="11">
    <location>
        <begin position="530"/>
        <end position="550"/>
    </location>
</feature>
<feature type="region of interest" description="Disordered" evidence="11">
    <location>
        <begin position="727"/>
        <end position="805"/>
    </location>
</feature>
<dbReference type="PROSITE" id="PS01359">
    <property type="entry name" value="ZF_PHD_1"/>
    <property type="match status" value="1"/>
</dbReference>
<dbReference type="CDD" id="cd16792">
    <property type="entry name" value="SP-RING_Siz-like"/>
    <property type="match status" value="1"/>
</dbReference>
<dbReference type="UniPathway" id="UPA00886"/>
<evidence type="ECO:0000313" key="14">
    <source>
        <dbReference type="EMBL" id="GBG69607.1"/>
    </source>
</evidence>
<dbReference type="InterPro" id="IPR019786">
    <property type="entry name" value="Zinc_finger_PHD-type_CS"/>
</dbReference>
<dbReference type="Pfam" id="PF02891">
    <property type="entry name" value="zf-MIZ"/>
    <property type="match status" value="1"/>
</dbReference>
<comment type="caution">
    <text evidence="14">The sequence shown here is derived from an EMBL/GenBank/DDBJ whole genome shotgun (WGS) entry which is preliminary data.</text>
</comment>
<dbReference type="InterPro" id="IPR004181">
    <property type="entry name" value="Znf_MIZ"/>
</dbReference>
<dbReference type="InterPro" id="IPR013083">
    <property type="entry name" value="Znf_RING/FYVE/PHD"/>
</dbReference>
<name>A0A388KHX1_CHABU</name>
<dbReference type="InterPro" id="IPR036361">
    <property type="entry name" value="SAP_dom_sf"/>
</dbReference>
<dbReference type="Proteomes" id="UP000265515">
    <property type="component" value="Unassembled WGS sequence"/>
</dbReference>
<feature type="compositionally biased region" description="Basic residues" evidence="11">
    <location>
        <begin position="766"/>
        <end position="776"/>
    </location>
</feature>
<evidence type="ECO:0000256" key="2">
    <source>
        <dbReference type="ARBA" id="ARBA00004718"/>
    </source>
</evidence>
<dbReference type="GO" id="GO:0061665">
    <property type="term" value="F:SUMO ligase activity"/>
    <property type="evidence" value="ECO:0007669"/>
    <property type="project" value="TreeGrafter"/>
</dbReference>
<evidence type="ECO:0000259" key="12">
    <source>
        <dbReference type="PROSITE" id="PS50800"/>
    </source>
</evidence>
<evidence type="ECO:0000256" key="11">
    <source>
        <dbReference type="SAM" id="MobiDB-lite"/>
    </source>
</evidence>
<comment type="subcellular location">
    <subcellularLocation>
        <location evidence="1">Nucleus</location>
    </subcellularLocation>
</comment>
<dbReference type="Gramene" id="GBG69607">
    <property type="protein sequence ID" value="GBG69607"/>
    <property type="gene ID" value="CBR_g4437"/>
</dbReference>
<dbReference type="PANTHER" id="PTHR10782">
    <property type="entry name" value="ZINC FINGER MIZ DOMAIN-CONTAINING PROTEIN"/>
    <property type="match status" value="1"/>
</dbReference>
<dbReference type="OrthoDB" id="28127at2759"/>
<dbReference type="InterPro" id="IPR011011">
    <property type="entry name" value="Znf_FYVE_PHD"/>
</dbReference>
<accession>A0A388KHX1</accession>
<dbReference type="GO" id="GO:0005634">
    <property type="term" value="C:nucleus"/>
    <property type="evidence" value="ECO:0007669"/>
    <property type="project" value="UniProtKB-SubCell"/>
</dbReference>
<keyword evidence="15" id="KW-1185">Reference proteome</keyword>
<sequence length="873" mass="94238">MEQARSEARRLASGFRIKELKEALARLGMPKQGNKQILRDRLLEVFESGYGPENNRMKEEALAIIEDVHKRMSSVQGEAMPSLPGSIPHIIPCLGANIKDDGTPQQVVRCPCGSNIESGKMVLCDGDDCLTMQHRACVGLPENTENGEDPEPPFHCEQCRVRRADPFSVLNKHILTSKLRPAVGKSESNMQSAERNFIMSKQQKELLARPAHELQVWSILLNDAVPFRLHWPAYTDLQINGTQVRVTNRPGQQKLGQNGRDDFARVTDLVKEGMNQFSISAYDDRPFCVGIRIVKRRTVDQVLALVPSIDHGEKFDDALARVKRCISGGGGGGGNANDDDDDDSDLEMVAETVTVSLRCPLSGSRIKTPARFHACPHMGCFDLQTYVELNQRARKWQCPICMRNASIESLIIDPFFSKVINAMREYDVDEVTEVEMNMDATWRPRLEGDERRRVPWRNPYGVLIQTSQRPPLPPEVEVKQEVHLDEFPESTKRSREDDDTFAVQNGWNRPDRPEKRHKGMNGGPLISIGRESSSENVSLGGSNSHQLGTGNTVGGLSVGEVTSKADHRAVVSVPPTVIEVPSDSDDDDQDTVSMGRQGNAHTRNADGLYEPELTMASRPPPQAHRDHPVGSGSLQEARGSSGHGSDCVPTHAPPPNFVPALWPGRPAPVKPFVATHSLHPVLDSSQNRSGSGMLAIGLSSGMLAVSARQPQSRESSGGGVVERAQRLDGHGASGGGSHSREGGGGTSHSGSSSSGNLFIGLGPRHSPPHRHPRHNPQHLSAVRSTPSMGTSSNGGGGSFSARGDDWLSLRGGEGIELTGTCGIGGVHVRTNSGLQNGVVAGSRSGAGTGAGHGGGNGCDWRTGDAESCHGVFQ</sequence>
<evidence type="ECO:0000256" key="5">
    <source>
        <dbReference type="ARBA" id="ARBA00022723"/>
    </source>
</evidence>
<dbReference type="SMART" id="SM00513">
    <property type="entry name" value="SAP"/>
    <property type="match status" value="1"/>
</dbReference>
<dbReference type="GO" id="GO:0016925">
    <property type="term" value="P:protein sumoylation"/>
    <property type="evidence" value="ECO:0007669"/>
    <property type="project" value="UniProtKB-UniPathway"/>
</dbReference>
<keyword evidence="4" id="KW-0808">Transferase</keyword>
<feature type="compositionally biased region" description="Basic and acidic residues" evidence="11">
    <location>
        <begin position="487"/>
        <end position="496"/>
    </location>
</feature>
<evidence type="ECO:0000256" key="6">
    <source>
        <dbReference type="ARBA" id="ARBA00022771"/>
    </source>
</evidence>